<comment type="caution">
    <text evidence="2">The sequence shown here is derived from an EMBL/GenBank/DDBJ whole genome shotgun (WGS) entry which is preliminary data.</text>
</comment>
<protein>
    <recommendedName>
        <fullName evidence="1">BTB domain-containing protein</fullName>
    </recommendedName>
</protein>
<evidence type="ECO:0000313" key="3">
    <source>
        <dbReference type="Proteomes" id="UP000024635"/>
    </source>
</evidence>
<dbReference type="SMART" id="SM00225">
    <property type="entry name" value="BTB"/>
    <property type="match status" value="1"/>
</dbReference>
<dbReference type="SUPFAM" id="SSF54695">
    <property type="entry name" value="POZ domain"/>
    <property type="match status" value="1"/>
</dbReference>
<dbReference type="InterPro" id="IPR000210">
    <property type="entry name" value="BTB/POZ_dom"/>
</dbReference>
<sequence>MRKVLLLRMEPGATSPGILPGERKSFASTERTTIAPMDAAHFSVENVANDEASVQVGHTLFLLSRSALSRASAYFAQLFAMHDPSKGELRLELDPSHFQSLLDVYNNPNNLNQYNIDAVVVLANRLKFCTVFDSCERYIAEQLPQISVMHAIRLAEQLKLSAIKQRLFDTISIDVFRSLASDEQYKKMDAELKAELLEKWGTFL</sequence>
<feature type="domain" description="BTB" evidence="1">
    <location>
        <begin position="50"/>
        <end position="143"/>
    </location>
</feature>
<dbReference type="STRING" id="53326.A0A016W6K6"/>
<proteinExistence type="predicted"/>
<dbReference type="Pfam" id="PF00651">
    <property type="entry name" value="BTB"/>
    <property type="match status" value="1"/>
</dbReference>
<dbReference type="Gene3D" id="3.30.710.10">
    <property type="entry name" value="Potassium Channel Kv1.1, Chain A"/>
    <property type="match status" value="1"/>
</dbReference>
<reference evidence="3" key="1">
    <citation type="journal article" date="2015" name="Nat. Genet.">
        <title>The genome and transcriptome of the zoonotic hookworm Ancylostoma ceylanicum identify infection-specific gene families.</title>
        <authorList>
            <person name="Schwarz E.M."/>
            <person name="Hu Y."/>
            <person name="Antoshechkin I."/>
            <person name="Miller M.M."/>
            <person name="Sternberg P.W."/>
            <person name="Aroian R.V."/>
        </authorList>
    </citation>
    <scope>NUCLEOTIDE SEQUENCE</scope>
    <source>
        <strain evidence="3">HY135</strain>
    </source>
</reference>
<dbReference type="InterPro" id="IPR011333">
    <property type="entry name" value="SKP1/BTB/POZ_sf"/>
</dbReference>
<dbReference type="EMBL" id="JARK01001337">
    <property type="protein sequence ID" value="EYC34623.1"/>
    <property type="molecule type" value="Genomic_DNA"/>
</dbReference>
<evidence type="ECO:0000259" key="1">
    <source>
        <dbReference type="SMART" id="SM00225"/>
    </source>
</evidence>
<accession>A0A016W6K6</accession>
<dbReference type="OrthoDB" id="5865602at2759"/>
<name>A0A016W6K6_9BILA</name>
<dbReference type="AlphaFoldDB" id="A0A016W6K6"/>
<dbReference type="Proteomes" id="UP000024635">
    <property type="component" value="Unassembled WGS sequence"/>
</dbReference>
<dbReference type="PANTHER" id="PTHR47022:SF1">
    <property type="entry name" value="BTB AND MATH DOMAIN-CONTAINING PROTEIN 36-RELATED"/>
    <property type="match status" value="1"/>
</dbReference>
<organism evidence="2 3">
    <name type="scientific">Ancylostoma ceylanicum</name>
    <dbReference type="NCBI Taxonomy" id="53326"/>
    <lineage>
        <taxon>Eukaryota</taxon>
        <taxon>Metazoa</taxon>
        <taxon>Ecdysozoa</taxon>
        <taxon>Nematoda</taxon>
        <taxon>Chromadorea</taxon>
        <taxon>Rhabditida</taxon>
        <taxon>Rhabditina</taxon>
        <taxon>Rhabditomorpha</taxon>
        <taxon>Strongyloidea</taxon>
        <taxon>Ancylostomatidae</taxon>
        <taxon>Ancylostomatinae</taxon>
        <taxon>Ancylostoma</taxon>
    </lineage>
</organism>
<dbReference type="PANTHER" id="PTHR47022">
    <property type="entry name" value="BTB AND MATH DOMAIN-CONTAINING PROTEIN 36-RELATED"/>
    <property type="match status" value="1"/>
</dbReference>
<evidence type="ECO:0000313" key="2">
    <source>
        <dbReference type="EMBL" id="EYC34623.1"/>
    </source>
</evidence>
<gene>
    <name evidence="2" type="primary">Acey_s0001.g6</name>
    <name evidence="2" type="ORF">Y032_0001g6</name>
</gene>
<keyword evidence="3" id="KW-1185">Reference proteome</keyword>